<evidence type="ECO:0000259" key="10">
    <source>
        <dbReference type="PROSITE" id="PS50850"/>
    </source>
</evidence>
<comment type="caution">
    <text evidence="11">The sequence shown here is derived from an EMBL/GenBank/DDBJ whole genome shotgun (WGS) entry which is preliminary data.</text>
</comment>
<feature type="transmembrane region" description="Helical" evidence="9">
    <location>
        <begin position="60"/>
        <end position="82"/>
    </location>
</feature>
<keyword evidence="7" id="KW-0046">Antibiotic resistance</keyword>
<name>A0ABT5ZWT3_9ACTN</name>
<dbReference type="InterPro" id="IPR020846">
    <property type="entry name" value="MFS_dom"/>
</dbReference>
<dbReference type="Gene3D" id="1.20.1250.20">
    <property type="entry name" value="MFS general substrate transporter like domains"/>
    <property type="match status" value="2"/>
</dbReference>
<dbReference type="EMBL" id="JARJBC010000042">
    <property type="protein sequence ID" value="MDF3294284.1"/>
    <property type="molecule type" value="Genomic_DNA"/>
</dbReference>
<evidence type="ECO:0000256" key="1">
    <source>
        <dbReference type="ARBA" id="ARBA00004651"/>
    </source>
</evidence>
<feature type="region of interest" description="Disordered" evidence="8">
    <location>
        <begin position="555"/>
        <end position="584"/>
    </location>
</feature>
<feature type="transmembrane region" description="Helical" evidence="9">
    <location>
        <begin position="20"/>
        <end position="48"/>
    </location>
</feature>
<dbReference type="InterPro" id="IPR011701">
    <property type="entry name" value="MFS"/>
</dbReference>
<feature type="transmembrane region" description="Helical" evidence="9">
    <location>
        <begin position="94"/>
        <end position="114"/>
    </location>
</feature>
<dbReference type="Proteomes" id="UP001216579">
    <property type="component" value="Unassembled WGS sequence"/>
</dbReference>
<keyword evidence="6 9" id="KW-0472">Membrane</keyword>
<evidence type="ECO:0000256" key="4">
    <source>
        <dbReference type="ARBA" id="ARBA00022692"/>
    </source>
</evidence>
<dbReference type="CDD" id="cd17321">
    <property type="entry name" value="MFS_MMR_MDR_like"/>
    <property type="match status" value="1"/>
</dbReference>
<dbReference type="Pfam" id="PF07690">
    <property type="entry name" value="MFS_1"/>
    <property type="match status" value="1"/>
</dbReference>
<reference evidence="11 12" key="1">
    <citation type="submission" date="2023-03" db="EMBL/GenBank/DDBJ databases">
        <title>Draft genome sequence of Streptomyces sp. RB6PN23 isolated from peat swamp forest in Thailand.</title>
        <authorList>
            <person name="Klaysubun C."/>
            <person name="Duangmal K."/>
        </authorList>
    </citation>
    <scope>NUCLEOTIDE SEQUENCE [LARGE SCALE GENOMIC DNA]</scope>
    <source>
        <strain evidence="11 12">RB6PN23</strain>
    </source>
</reference>
<sequence length="584" mass="61131">MSTVRDSGAAERETDGRYKWVALSNTTMGVLIATIDGSIVIISLPAIFRGIGLDPLAPGNIGYLLWMILGYILVSAVLVVALGRLGDMFGRVRMYNMGFAIFACASLALSLDPLTGGSGALWLIGFRIVQAVGGSMLTANSAAILTDAFPARQRGMALGINQITALAGQFLGLLAGGLLATIDWRAVFWVSVPIGVVGTFWSYRSLREIGSRKPGRIDWVGNLTFTAGAGALLAAITYGIQPYGGHSTGWTNPYVLGGLGTGVALLITFCVAETKIADPMFQLGLFRIRAFAAGNLAALLIAIARGGMQFMLIIWLQGIWLPLRGYDFERTPLWAGIFMLPLTIGFLLGGPVSGYLSDRYGARLFATTGLVLVAAAFVGLLTLPVDFPYPAFAGLLLLSGLGQGMFSAPNTSAIMGSVPSGQRGVASGMRSTFQNSGTALSIGLFFSLMITGLAGTLPHTLDSGLRAQGVPAGTAAQVAQLPPVSTLFATFLGNNPIGHLLGPSGVLHTLPAHNAQALTGMRFFPELISGPFHHGLVIVFSAAAVMALVGATASALRGRHSTTEPDEPTNSAKEQRTWRKAPSS</sequence>
<accession>A0ABT5ZWT3</accession>
<evidence type="ECO:0000256" key="3">
    <source>
        <dbReference type="ARBA" id="ARBA00022475"/>
    </source>
</evidence>
<feature type="transmembrane region" description="Helical" evidence="9">
    <location>
        <begin position="157"/>
        <end position="180"/>
    </location>
</feature>
<evidence type="ECO:0000313" key="11">
    <source>
        <dbReference type="EMBL" id="MDF3294284.1"/>
    </source>
</evidence>
<comment type="subcellular location">
    <subcellularLocation>
        <location evidence="1">Cell membrane</location>
        <topology evidence="1">Multi-pass membrane protein</topology>
    </subcellularLocation>
</comment>
<keyword evidence="2" id="KW-0813">Transport</keyword>
<organism evidence="11 12">
    <name type="scientific">Streptomyces silvisoli</name>
    <dbReference type="NCBI Taxonomy" id="3034235"/>
    <lineage>
        <taxon>Bacteria</taxon>
        <taxon>Bacillati</taxon>
        <taxon>Actinomycetota</taxon>
        <taxon>Actinomycetes</taxon>
        <taxon>Kitasatosporales</taxon>
        <taxon>Streptomycetaceae</taxon>
        <taxon>Streptomyces</taxon>
    </lineage>
</organism>
<feature type="transmembrane region" description="Helical" evidence="9">
    <location>
        <begin position="186"/>
        <end position="203"/>
    </location>
</feature>
<dbReference type="PANTHER" id="PTHR42718">
    <property type="entry name" value="MAJOR FACILITATOR SUPERFAMILY MULTIDRUG TRANSPORTER MFSC"/>
    <property type="match status" value="1"/>
</dbReference>
<feature type="domain" description="Major facilitator superfamily (MFS) profile" evidence="10">
    <location>
        <begin position="22"/>
        <end position="497"/>
    </location>
</feature>
<dbReference type="PANTHER" id="PTHR42718:SF46">
    <property type="entry name" value="BLR6921 PROTEIN"/>
    <property type="match status" value="1"/>
</dbReference>
<keyword evidence="12" id="KW-1185">Reference proteome</keyword>
<feature type="transmembrane region" description="Helical" evidence="9">
    <location>
        <begin position="120"/>
        <end position="145"/>
    </location>
</feature>
<dbReference type="PROSITE" id="PS50850">
    <property type="entry name" value="MFS"/>
    <property type="match status" value="1"/>
</dbReference>
<feature type="transmembrane region" description="Helical" evidence="9">
    <location>
        <begin position="364"/>
        <end position="383"/>
    </location>
</feature>
<dbReference type="RefSeq" id="WP_276097085.1">
    <property type="nucleotide sequence ID" value="NZ_JARJBC010000042.1"/>
</dbReference>
<feature type="transmembrane region" description="Helical" evidence="9">
    <location>
        <begin position="333"/>
        <end position="352"/>
    </location>
</feature>
<proteinExistence type="predicted"/>
<protein>
    <submittedName>
        <fullName evidence="11">MFS transporter</fullName>
    </submittedName>
</protein>
<evidence type="ECO:0000256" key="8">
    <source>
        <dbReference type="SAM" id="MobiDB-lite"/>
    </source>
</evidence>
<keyword evidence="3" id="KW-1003">Cell membrane</keyword>
<evidence type="ECO:0000256" key="7">
    <source>
        <dbReference type="ARBA" id="ARBA00023251"/>
    </source>
</evidence>
<evidence type="ECO:0000256" key="5">
    <source>
        <dbReference type="ARBA" id="ARBA00022989"/>
    </source>
</evidence>
<evidence type="ECO:0000256" key="9">
    <source>
        <dbReference type="SAM" id="Phobius"/>
    </source>
</evidence>
<dbReference type="SUPFAM" id="SSF103473">
    <property type="entry name" value="MFS general substrate transporter"/>
    <property type="match status" value="2"/>
</dbReference>
<keyword evidence="5 9" id="KW-1133">Transmembrane helix</keyword>
<feature type="transmembrane region" description="Helical" evidence="9">
    <location>
        <begin position="439"/>
        <end position="457"/>
    </location>
</feature>
<keyword evidence="4 9" id="KW-0812">Transmembrane</keyword>
<feature type="transmembrane region" description="Helical" evidence="9">
    <location>
        <begin position="389"/>
        <end position="408"/>
    </location>
</feature>
<gene>
    <name evidence="11" type="ORF">P3G67_34815</name>
</gene>
<feature type="transmembrane region" description="Helical" evidence="9">
    <location>
        <begin position="532"/>
        <end position="556"/>
    </location>
</feature>
<evidence type="ECO:0000256" key="2">
    <source>
        <dbReference type="ARBA" id="ARBA00022448"/>
    </source>
</evidence>
<feature type="transmembrane region" description="Helical" evidence="9">
    <location>
        <begin position="223"/>
        <end position="241"/>
    </location>
</feature>
<dbReference type="InterPro" id="IPR036259">
    <property type="entry name" value="MFS_trans_sf"/>
</dbReference>
<evidence type="ECO:0000313" key="12">
    <source>
        <dbReference type="Proteomes" id="UP001216579"/>
    </source>
</evidence>
<evidence type="ECO:0000256" key="6">
    <source>
        <dbReference type="ARBA" id="ARBA00023136"/>
    </source>
</evidence>
<feature type="transmembrane region" description="Helical" evidence="9">
    <location>
        <begin position="293"/>
        <end position="321"/>
    </location>
</feature>
<feature type="transmembrane region" description="Helical" evidence="9">
    <location>
        <begin position="253"/>
        <end position="272"/>
    </location>
</feature>